<organism evidence="9 10">
    <name type="scientific">Ecytonucleospora hepatopenaei</name>
    <dbReference type="NCBI Taxonomy" id="646526"/>
    <lineage>
        <taxon>Eukaryota</taxon>
        <taxon>Fungi</taxon>
        <taxon>Fungi incertae sedis</taxon>
        <taxon>Microsporidia</taxon>
        <taxon>Enterocytozoonidae</taxon>
        <taxon>Ecytonucleospora</taxon>
    </lineage>
</organism>
<comment type="caution">
    <text evidence="9">The sequence shown here is derived from an EMBL/GenBank/DDBJ whole genome shotgun (WGS) entry which is preliminary data.</text>
</comment>
<dbReference type="AlphaFoldDB" id="A0A1W0E7E7"/>
<evidence type="ECO:0000256" key="2">
    <source>
        <dbReference type="ARBA" id="ARBA00023015"/>
    </source>
</evidence>
<dbReference type="GO" id="GO:0000981">
    <property type="term" value="F:DNA-binding transcription factor activity, RNA polymerase II-specific"/>
    <property type="evidence" value="ECO:0007669"/>
    <property type="project" value="TreeGrafter"/>
</dbReference>
<accession>A0A1W0E7E7</accession>
<dbReference type="Pfam" id="PF00250">
    <property type="entry name" value="Forkhead"/>
    <property type="match status" value="1"/>
</dbReference>
<keyword evidence="3 6" id="KW-0238">DNA-binding</keyword>
<evidence type="ECO:0000256" key="5">
    <source>
        <dbReference type="ARBA" id="ARBA00023242"/>
    </source>
</evidence>
<evidence type="ECO:0000313" key="9">
    <source>
        <dbReference type="EMBL" id="OQS55153.1"/>
    </source>
</evidence>
<dbReference type="PANTHER" id="PTHR45881:SF1">
    <property type="entry name" value="FORK HEAD PROTEIN HOMOLOG 2"/>
    <property type="match status" value="1"/>
</dbReference>
<evidence type="ECO:0000256" key="1">
    <source>
        <dbReference type="ARBA" id="ARBA00004123"/>
    </source>
</evidence>
<dbReference type="GO" id="GO:0000978">
    <property type="term" value="F:RNA polymerase II cis-regulatory region sequence-specific DNA binding"/>
    <property type="evidence" value="ECO:0007669"/>
    <property type="project" value="TreeGrafter"/>
</dbReference>
<evidence type="ECO:0000256" key="7">
    <source>
        <dbReference type="SAM" id="MobiDB-lite"/>
    </source>
</evidence>
<protein>
    <submittedName>
        <fullName evidence="9">Foxk2</fullName>
    </submittedName>
</protein>
<dbReference type="Gene3D" id="1.10.10.10">
    <property type="entry name" value="Winged helix-like DNA-binding domain superfamily/Winged helix DNA-binding domain"/>
    <property type="match status" value="1"/>
</dbReference>
<dbReference type="InterPro" id="IPR030456">
    <property type="entry name" value="TF_fork_head_CS_2"/>
</dbReference>
<dbReference type="SMART" id="SM00339">
    <property type="entry name" value="FH"/>
    <property type="match status" value="1"/>
</dbReference>
<dbReference type="VEuPathDB" id="MicrosporidiaDB:EHP00_260"/>
<dbReference type="OrthoDB" id="5954824at2759"/>
<evidence type="ECO:0000259" key="8">
    <source>
        <dbReference type="PROSITE" id="PS50039"/>
    </source>
</evidence>
<dbReference type="Proteomes" id="UP000192758">
    <property type="component" value="Unassembled WGS sequence"/>
</dbReference>
<dbReference type="PANTHER" id="PTHR45881">
    <property type="entry name" value="CHECKPOINT SUPPRESSOR 1-LIKE, ISOFORM A-RELATED"/>
    <property type="match status" value="1"/>
</dbReference>
<dbReference type="InterPro" id="IPR036390">
    <property type="entry name" value="WH_DNA-bd_sf"/>
</dbReference>
<keyword evidence="2" id="KW-0805">Transcription regulation</keyword>
<evidence type="ECO:0000313" key="10">
    <source>
        <dbReference type="Proteomes" id="UP000192758"/>
    </source>
</evidence>
<sequence>MFLDITDLEGINNTAGNEYNTNMKNNTVKNNPSDKCNNTYNNLYNTNYTNPYNTNYTNLHGNNLNTNPYDYDNNLKKDKNKKTNESTETTPYDYYATYTSNNSYTTTNTEYMSDIFKIPSHDNYMELCQLLMDKEERQEYVSPVLLNNYSITNSNVNNNITNSNITNTNSNLQSNIKYNNINNINKHNIKNTFINDPNKPDDSYAYMILKALSTSPDGMLTLNEIYTWIEENYPYFRTADAIWKNSIRHNLSLNPAFKKTPRQAYQRGKGGYWSLAEDKSLVRKINRKRRVTRSYPGYSMNKQCHYTEEEYNDNIYM</sequence>
<dbReference type="PRINTS" id="PR00053">
    <property type="entry name" value="FORKHEAD"/>
</dbReference>
<dbReference type="EMBL" id="MNPJ01000014">
    <property type="protein sequence ID" value="OQS55153.1"/>
    <property type="molecule type" value="Genomic_DNA"/>
</dbReference>
<keyword evidence="5 6" id="KW-0539">Nucleus</keyword>
<feature type="DNA-binding region" description="Fork-head" evidence="6">
    <location>
        <begin position="199"/>
        <end position="291"/>
    </location>
</feature>
<evidence type="ECO:0000256" key="3">
    <source>
        <dbReference type="ARBA" id="ARBA00023125"/>
    </source>
</evidence>
<evidence type="ECO:0000256" key="6">
    <source>
        <dbReference type="PROSITE-ProRule" id="PRU00089"/>
    </source>
</evidence>
<feature type="region of interest" description="Disordered" evidence="7">
    <location>
        <begin position="60"/>
        <end position="88"/>
    </location>
</feature>
<reference evidence="9 10" key="1">
    <citation type="journal article" date="2017" name="Environ. Microbiol.">
        <title>Decay of the glycolytic pathway and adaptation to intranuclear parasitism within Enterocytozoonidae microsporidia.</title>
        <authorList>
            <person name="Wiredu Boakye D."/>
            <person name="Jaroenlak P."/>
            <person name="Prachumwat A."/>
            <person name="Williams T.A."/>
            <person name="Bateman K.S."/>
            <person name="Itsathitphaisarn O."/>
            <person name="Sritunyalucksana K."/>
            <person name="Paszkiewicz K.H."/>
            <person name="Moore K.A."/>
            <person name="Stentiford G.D."/>
            <person name="Williams B.A."/>
        </authorList>
    </citation>
    <scope>NUCLEOTIDE SEQUENCE [LARGE SCALE GENOMIC DNA]</scope>
    <source>
        <strain evidence="9 10">TH1</strain>
    </source>
</reference>
<dbReference type="PROSITE" id="PS50039">
    <property type="entry name" value="FORK_HEAD_3"/>
    <property type="match status" value="1"/>
</dbReference>
<dbReference type="InterPro" id="IPR001766">
    <property type="entry name" value="Fork_head_dom"/>
</dbReference>
<gene>
    <name evidence="9" type="primary">foxk2</name>
    <name evidence="9" type="ORF">EHP00_260</name>
</gene>
<dbReference type="STRING" id="646526.A0A1W0E7E7"/>
<keyword evidence="4" id="KW-0804">Transcription</keyword>
<keyword evidence="10" id="KW-1185">Reference proteome</keyword>
<feature type="compositionally biased region" description="Basic and acidic residues" evidence="7">
    <location>
        <begin position="73"/>
        <end position="85"/>
    </location>
</feature>
<evidence type="ECO:0000256" key="4">
    <source>
        <dbReference type="ARBA" id="ARBA00023163"/>
    </source>
</evidence>
<dbReference type="GO" id="GO:0005634">
    <property type="term" value="C:nucleus"/>
    <property type="evidence" value="ECO:0007669"/>
    <property type="project" value="UniProtKB-SubCell"/>
</dbReference>
<dbReference type="PROSITE" id="PS00658">
    <property type="entry name" value="FORK_HEAD_2"/>
    <property type="match status" value="1"/>
</dbReference>
<dbReference type="CDD" id="cd00059">
    <property type="entry name" value="FH_FOX"/>
    <property type="match status" value="1"/>
</dbReference>
<name>A0A1W0E7E7_9MICR</name>
<dbReference type="InterPro" id="IPR036388">
    <property type="entry name" value="WH-like_DNA-bd_sf"/>
</dbReference>
<proteinExistence type="predicted"/>
<feature type="domain" description="Fork-head" evidence="8">
    <location>
        <begin position="199"/>
        <end position="291"/>
    </location>
</feature>
<comment type="subcellular location">
    <subcellularLocation>
        <location evidence="1 6">Nucleus</location>
    </subcellularLocation>
</comment>
<dbReference type="SUPFAM" id="SSF46785">
    <property type="entry name" value="Winged helix' DNA-binding domain"/>
    <property type="match status" value="1"/>
</dbReference>